<evidence type="ECO:0000313" key="2">
    <source>
        <dbReference type="EMBL" id="PKI60437.1"/>
    </source>
</evidence>
<reference evidence="2 3" key="1">
    <citation type="submission" date="2017-11" db="EMBL/GenBank/DDBJ databases">
        <title>De-novo sequencing of pomegranate (Punica granatum L.) genome.</title>
        <authorList>
            <person name="Akparov Z."/>
            <person name="Amiraslanov A."/>
            <person name="Hajiyeva S."/>
            <person name="Abbasov M."/>
            <person name="Kaur K."/>
            <person name="Hamwieh A."/>
            <person name="Solovyev V."/>
            <person name="Salamov A."/>
            <person name="Braich B."/>
            <person name="Kosarev P."/>
            <person name="Mahmoud A."/>
            <person name="Hajiyev E."/>
            <person name="Babayeva S."/>
            <person name="Izzatullayeva V."/>
            <person name="Mammadov A."/>
            <person name="Mammadov A."/>
            <person name="Sharifova S."/>
            <person name="Ojaghi J."/>
            <person name="Eynullazada K."/>
            <person name="Bayramov B."/>
            <person name="Abdulazimova A."/>
            <person name="Shahmuradov I."/>
        </authorList>
    </citation>
    <scope>NUCLEOTIDE SEQUENCE [LARGE SCALE GENOMIC DNA]</scope>
    <source>
        <strain evidence="3">cv. AG2017</strain>
        <tissue evidence="2">Leaf</tissue>
    </source>
</reference>
<evidence type="ECO:0000256" key="1">
    <source>
        <dbReference type="SAM" id="MobiDB-lite"/>
    </source>
</evidence>
<proteinExistence type="predicted"/>
<sequence length="111" mass="11841">MAPPSAFQKPPAKAGALSNSHRRLLDGAPGTPDPQTSKRHPETGLHTPKDHQDHGIGFRLRFGVHLGLPSGSRPGKRGSFLQKDIAGDPFNKSPVHEICTNQSQGPQGLGR</sequence>
<evidence type="ECO:0000313" key="3">
    <source>
        <dbReference type="Proteomes" id="UP000233551"/>
    </source>
</evidence>
<protein>
    <submittedName>
        <fullName evidence="2">Uncharacterized protein</fullName>
    </submittedName>
</protein>
<feature type="region of interest" description="Disordered" evidence="1">
    <location>
        <begin position="1"/>
        <end position="111"/>
    </location>
</feature>
<feature type="compositionally biased region" description="Polar residues" evidence="1">
    <location>
        <begin position="99"/>
        <end position="111"/>
    </location>
</feature>
<name>A0A2I0JVV0_PUNGR</name>
<dbReference type="Proteomes" id="UP000233551">
    <property type="component" value="Unassembled WGS sequence"/>
</dbReference>
<accession>A0A2I0JVV0</accession>
<gene>
    <name evidence="2" type="ORF">CRG98_019178</name>
</gene>
<organism evidence="2 3">
    <name type="scientific">Punica granatum</name>
    <name type="common">Pomegranate</name>
    <dbReference type="NCBI Taxonomy" id="22663"/>
    <lineage>
        <taxon>Eukaryota</taxon>
        <taxon>Viridiplantae</taxon>
        <taxon>Streptophyta</taxon>
        <taxon>Embryophyta</taxon>
        <taxon>Tracheophyta</taxon>
        <taxon>Spermatophyta</taxon>
        <taxon>Magnoliopsida</taxon>
        <taxon>eudicotyledons</taxon>
        <taxon>Gunneridae</taxon>
        <taxon>Pentapetalae</taxon>
        <taxon>rosids</taxon>
        <taxon>malvids</taxon>
        <taxon>Myrtales</taxon>
        <taxon>Lythraceae</taxon>
        <taxon>Punica</taxon>
    </lineage>
</organism>
<keyword evidence="3" id="KW-1185">Reference proteome</keyword>
<feature type="compositionally biased region" description="Basic and acidic residues" evidence="1">
    <location>
        <begin position="39"/>
        <end position="56"/>
    </location>
</feature>
<dbReference type="EMBL" id="PGOL01001149">
    <property type="protein sequence ID" value="PKI60437.1"/>
    <property type="molecule type" value="Genomic_DNA"/>
</dbReference>
<comment type="caution">
    <text evidence="2">The sequence shown here is derived from an EMBL/GenBank/DDBJ whole genome shotgun (WGS) entry which is preliminary data.</text>
</comment>
<dbReference type="AlphaFoldDB" id="A0A2I0JVV0"/>